<feature type="binding site" description="axial binding residue" evidence="15">
    <location>
        <position position="45"/>
    </location>
    <ligand>
        <name>heme</name>
        <dbReference type="ChEBI" id="CHEBI:30413"/>
    </ligand>
    <ligandPart>
        <name>Fe</name>
        <dbReference type="ChEBI" id="CHEBI:18248"/>
    </ligandPart>
</feature>
<comment type="caution">
    <text evidence="20">The sequence shown here is derived from an EMBL/GenBank/DDBJ whole genome shotgun (WGS) entry which is preliminary data.</text>
</comment>
<dbReference type="Pfam" id="PF05730">
    <property type="entry name" value="CFEM"/>
    <property type="match status" value="1"/>
</dbReference>
<evidence type="ECO:0000256" key="5">
    <source>
        <dbReference type="ARBA" id="ARBA00022525"/>
    </source>
</evidence>
<evidence type="ECO:0000256" key="14">
    <source>
        <dbReference type="ARBA" id="ARBA00023288"/>
    </source>
</evidence>
<gene>
    <name evidence="20" type="ORF">Purlil1_11797</name>
</gene>
<evidence type="ECO:0000259" key="19">
    <source>
        <dbReference type="PROSITE" id="PS52012"/>
    </source>
</evidence>
<reference evidence="20 21" key="1">
    <citation type="journal article" date="2024" name="Microbiol. Resour. Announc.">
        <title>Genome annotations for the ascomycete fungi Trichoderma harzianum, Trichoderma aggressivum, and Purpureocillium lilacinum.</title>
        <authorList>
            <person name="Beijen E.P.W."/>
            <person name="Ohm R.A."/>
        </authorList>
    </citation>
    <scope>NUCLEOTIDE SEQUENCE [LARGE SCALE GENOMIC DNA]</scope>
    <source>
        <strain evidence="20 21">CBS 150709</strain>
    </source>
</reference>
<organism evidence="20 21">
    <name type="scientific">Purpureocillium lilacinum</name>
    <name type="common">Paecilomyces lilacinus</name>
    <dbReference type="NCBI Taxonomy" id="33203"/>
    <lineage>
        <taxon>Eukaryota</taxon>
        <taxon>Fungi</taxon>
        <taxon>Dikarya</taxon>
        <taxon>Ascomycota</taxon>
        <taxon>Pezizomycotina</taxon>
        <taxon>Sordariomycetes</taxon>
        <taxon>Hypocreomycetidae</taxon>
        <taxon>Hypocreales</taxon>
        <taxon>Ophiocordycipitaceae</taxon>
        <taxon>Purpureocillium</taxon>
    </lineage>
</organism>
<keyword evidence="17" id="KW-1133">Transmembrane helix</keyword>
<evidence type="ECO:0000256" key="3">
    <source>
        <dbReference type="ARBA" id="ARBA00010031"/>
    </source>
</evidence>
<dbReference type="PANTHER" id="PTHR37928:SF2">
    <property type="entry name" value="GPI ANCHORED CFEM DOMAIN PROTEIN (AFU_ORTHOLOGUE AFUA_6G10580)"/>
    <property type="match status" value="1"/>
</dbReference>
<comment type="caution">
    <text evidence="15">Lacks conserved residue(s) required for the propagation of feature annotation.</text>
</comment>
<keyword evidence="10 15" id="KW-0408">Iron</keyword>
<evidence type="ECO:0000256" key="10">
    <source>
        <dbReference type="ARBA" id="ARBA00023004"/>
    </source>
</evidence>
<evidence type="ECO:0000256" key="11">
    <source>
        <dbReference type="ARBA" id="ARBA00023136"/>
    </source>
</evidence>
<sequence>MKFTLVVVVAFVTLVGAQSWSDIPGCALPCIHDAVKKNTKCPTDDFSCICRSFSALQTVATPCIVDKCGNDDVALRNILPASQSLCKNVGKGSSAPTPSSSPTSTGSATATSSATATTLVTSGTPTSNAGGSVSHTSIDTYTGGPSGAVDPNISSSSSSLSKGAIAGIVIGSVTAALLMVASGWWIGRQGANKQRCNQHPMLTDNAMNMTDAWVMPRGPAHMAGGSPLSEVAAEGQGQQKPYELPAQTH</sequence>
<feature type="region of interest" description="Disordered" evidence="16">
    <location>
        <begin position="90"/>
        <end position="143"/>
    </location>
</feature>
<dbReference type="EMBL" id="JAWRVI010000078">
    <property type="protein sequence ID" value="KAK4078859.1"/>
    <property type="molecule type" value="Genomic_DNA"/>
</dbReference>
<comment type="subcellular location">
    <subcellularLocation>
        <location evidence="1">Cell membrane</location>
        <topology evidence="1">Lipid-anchor</topology>
        <topology evidence="1">GPI-anchor</topology>
    </subcellularLocation>
    <subcellularLocation>
        <location evidence="2">Secreted</location>
    </subcellularLocation>
</comment>
<evidence type="ECO:0000256" key="7">
    <source>
        <dbReference type="ARBA" id="ARBA00022622"/>
    </source>
</evidence>
<evidence type="ECO:0000256" key="1">
    <source>
        <dbReference type="ARBA" id="ARBA00004609"/>
    </source>
</evidence>
<feature type="domain" description="CFEM" evidence="19">
    <location>
        <begin position="1"/>
        <end position="113"/>
    </location>
</feature>
<evidence type="ECO:0000313" key="20">
    <source>
        <dbReference type="EMBL" id="KAK4078859.1"/>
    </source>
</evidence>
<dbReference type="PROSITE" id="PS52012">
    <property type="entry name" value="CFEM"/>
    <property type="match status" value="1"/>
</dbReference>
<evidence type="ECO:0000313" key="21">
    <source>
        <dbReference type="Proteomes" id="UP001287286"/>
    </source>
</evidence>
<evidence type="ECO:0000256" key="15">
    <source>
        <dbReference type="PROSITE-ProRule" id="PRU01356"/>
    </source>
</evidence>
<evidence type="ECO:0000256" key="12">
    <source>
        <dbReference type="ARBA" id="ARBA00023157"/>
    </source>
</evidence>
<name>A0ABR0BII8_PURLI</name>
<feature type="signal peptide" evidence="18">
    <location>
        <begin position="1"/>
        <end position="17"/>
    </location>
</feature>
<keyword evidence="7" id="KW-0336">GPI-anchor</keyword>
<feature type="region of interest" description="Disordered" evidence="16">
    <location>
        <begin position="221"/>
        <end position="249"/>
    </location>
</feature>
<feature type="chain" id="PRO_5047402848" description="CFEM domain-containing protein" evidence="18">
    <location>
        <begin position="18"/>
        <end position="249"/>
    </location>
</feature>
<proteinExistence type="inferred from homology"/>
<feature type="transmembrane region" description="Helical" evidence="17">
    <location>
        <begin position="164"/>
        <end position="186"/>
    </location>
</feature>
<evidence type="ECO:0000256" key="2">
    <source>
        <dbReference type="ARBA" id="ARBA00004613"/>
    </source>
</evidence>
<protein>
    <recommendedName>
        <fullName evidence="19">CFEM domain-containing protein</fullName>
    </recommendedName>
</protein>
<dbReference type="InterPro" id="IPR051735">
    <property type="entry name" value="CFEM_domain"/>
</dbReference>
<keyword evidence="17" id="KW-0812">Transmembrane</keyword>
<comment type="similarity">
    <text evidence="3">Belongs to the RBT5 family.</text>
</comment>
<feature type="disulfide bond" evidence="15">
    <location>
        <begin position="41"/>
        <end position="48"/>
    </location>
</feature>
<keyword evidence="12 15" id="KW-1015">Disulfide bond</keyword>
<dbReference type="PANTHER" id="PTHR37928">
    <property type="entry name" value="CFEM DOMAIN PROTEIN (AFU_ORTHOLOGUE AFUA_6G14090)"/>
    <property type="match status" value="1"/>
</dbReference>
<evidence type="ECO:0000256" key="17">
    <source>
        <dbReference type="SAM" id="Phobius"/>
    </source>
</evidence>
<keyword evidence="9 18" id="KW-0732">Signal</keyword>
<keyword evidence="11 17" id="KW-0472">Membrane</keyword>
<evidence type="ECO:0000256" key="6">
    <source>
        <dbReference type="ARBA" id="ARBA00022617"/>
    </source>
</evidence>
<evidence type="ECO:0000256" key="16">
    <source>
        <dbReference type="SAM" id="MobiDB-lite"/>
    </source>
</evidence>
<keyword evidence="21" id="KW-1185">Reference proteome</keyword>
<keyword evidence="4" id="KW-1003">Cell membrane</keyword>
<accession>A0ABR0BII8</accession>
<feature type="compositionally biased region" description="Low complexity" evidence="16">
    <location>
        <begin position="92"/>
        <end position="127"/>
    </location>
</feature>
<evidence type="ECO:0000256" key="9">
    <source>
        <dbReference type="ARBA" id="ARBA00022729"/>
    </source>
</evidence>
<feature type="compositionally biased region" description="Polar residues" evidence="16">
    <location>
        <begin position="128"/>
        <end position="140"/>
    </location>
</feature>
<evidence type="ECO:0000256" key="18">
    <source>
        <dbReference type="SAM" id="SignalP"/>
    </source>
</evidence>
<keyword evidence="13" id="KW-0325">Glycoprotein</keyword>
<dbReference type="Proteomes" id="UP001287286">
    <property type="component" value="Unassembled WGS sequence"/>
</dbReference>
<keyword evidence="14" id="KW-0449">Lipoprotein</keyword>
<keyword evidence="5" id="KW-0964">Secreted</keyword>
<evidence type="ECO:0000256" key="4">
    <source>
        <dbReference type="ARBA" id="ARBA00022475"/>
    </source>
</evidence>
<evidence type="ECO:0000256" key="13">
    <source>
        <dbReference type="ARBA" id="ARBA00023180"/>
    </source>
</evidence>
<dbReference type="SMART" id="SM00747">
    <property type="entry name" value="CFEM"/>
    <property type="match status" value="1"/>
</dbReference>
<dbReference type="InterPro" id="IPR008427">
    <property type="entry name" value="Extracellular_membr_CFEM_dom"/>
</dbReference>
<keyword evidence="6 15" id="KW-0349">Heme</keyword>
<keyword evidence="8 15" id="KW-0479">Metal-binding</keyword>
<evidence type="ECO:0000256" key="8">
    <source>
        <dbReference type="ARBA" id="ARBA00022723"/>
    </source>
</evidence>